<dbReference type="Proteomes" id="UP000306192">
    <property type="component" value="Unassembled WGS sequence"/>
</dbReference>
<dbReference type="PANTHER" id="PTHR43630:SF1">
    <property type="entry name" value="POLY-BETA-1,6-N-ACETYL-D-GLUCOSAMINE SYNTHASE"/>
    <property type="match status" value="1"/>
</dbReference>
<dbReference type="Gene3D" id="3.90.550.10">
    <property type="entry name" value="Spore Coat Polysaccharide Biosynthesis Protein SpsA, Chain A"/>
    <property type="match status" value="1"/>
</dbReference>
<evidence type="ECO:0000313" key="7">
    <source>
        <dbReference type="Proteomes" id="UP000306192"/>
    </source>
</evidence>
<evidence type="ECO:0000256" key="2">
    <source>
        <dbReference type="ARBA" id="ARBA00022676"/>
    </source>
</evidence>
<sequence>MIVIGLLLVGVNTLLWGVAGLCRVVAQFVAHRRMHRSARLGRPALSLHPSVTRDQVAIVIAAHNEELVLAETLRSAARQVPLRQVFVISDGSSDGTVSLARDAGANVLELSPNRGKAGAIVAGIRHFDLKTHFEVVVLLDADTHLSENYLETGLPLFTDDAVVAVAGRATTLLKPGARSLGGRLLVAYRERVYIAVQLLIKFGQAARSINVVTIVPGFASMYRSRVLELIDIAAPGLTIEDYNMTFEIHARSLGRIAFHPNAAVALTQDPDNFHDYLKQVGRWSLGFWQTVIRHPWQPRKFWLALYLYIAELVTSSILLVLLVPLIALSAASGVFTSLGWNGMVGGFEVAVVISPGVLILGIVIPDYLLTIFAAIVARRPSFLLYGFAFPVLRLIDAALCLHRLPEAIVGESTGAWTSPSRRAPELTSHGRGADGES</sequence>
<keyword evidence="7" id="KW-1185">Reference proteome</keyword>
<dbReference type="PANTHER" id="PTHR43630">
    <property type="entry name" value="POLY-BETA-1,6-N-ACETYL-D-GLUCOSAMINE SYNTHASE"/>
    <property type="match status" value="1"/>
</dbReference>
<gene>
    <name evidence="6" type="ORF">D4765_15370</name>
</gene>
<comment type="similarity">
    <text evidence="1">Belongs to the glycosyltransferase 2 family.</text>
</comment>
<dbReference type="Pfam" id="PF13641">
    <property type="entry name" value="Glyco_tranf_2_3"/>
    <property type="match status" value="1"/>
</dbReference>
<feature type="region of interest" description="Disordered" evidence="4">
    <location>
        <begin position="414"/>
        <end position="437"/>
    </location>
</feature>
<reference evidence="6 7" key="1">
    <citation type="journal article" date="2019" name="Microorganisms">
        <title>Systematic Affiliation and Genome Analysis of Subtercola vilae DB165(T) with Particular Emphasis on Cold Adaptation of an Isolate from a High-Altitude Cold Volcano Lake.</title>
        <authorList>
            <person name="Villalobos A.S."/>
            <person name="Wiese J."/>
            <person name="Imhoff J.F."/>
            <person name="Dorador C."/>
            <person name="Keller A."/>
            <person name="Hentschel U."/>
        </authorList>
    </citation>
    <scope>NUCLEOTIDE SEQUENCE [LARGE SCALE GENOMIC DNA]</scope>
    <source>
        <strain evidence="6 7">DB165</strain>
    </source>
</reference>
<feature type="transmembrane region" description="Helical" evidence="5">
    <location>
        <begin position="303"/>
        <end position="329"/>
    </location>
</feature>
<evidence type="ECO:0000256" key="3">
    <source>
        <dbReference type="ARBA" id="ARBA00022679"/>
    </source>
</evidence>
<evidence type="ECO:0000256" key="4">
    <source>
        <dbReference type="SAM" id="MobiDB-lite"/>
    </source>
</evidence>
<proteinExistence type="inferred from homology"/>
<accession>A0A4T2BP98</accession>
<name>A0A4T2BP98_9MICO</name>
<dbReference type="GO" id="GO:0016757">
    <property type="term" value="F:glycosyltransferase activity"/>
    <property type="evidence" value="ECO:0007669"/>
    <property type="project" value="UniProtKB-KW"/>
</dbReference>
<keyword evidence="5" id="KW-0812">Transmembrane</keyword>
<dbReference type="InterPro" id="IPR029044">
    <property type="entry name" value="Nucleotide-diphossugar_trans"/>
</dbReference>
<evidence type="ECO:0000313" key="6">
    <source>
        <dbReference type="EMBL" id="TIH33030.1"/>
    </source>
</evidence>
<feature type="transmembrane region" description="Helical" evidence="5">
    <location>
        <begin position="6"/>
        <end position="26"/>
    </location>
</feature>
<dbReference type="AlphaFoldDB" id="A0A4T2BP98"/>
<dbReference type="CDD" id="cd06423">
    <property type="entry name" value="CESA_like"/>
    <property type="match status" value="1"/>
</dbReference>
<organism evidence="6 7">
    <name type="scientific">Subtercola vilae</name>
    <dbReference type="NCBI Taxonomy" id="2056433"/>
    <lineage>
        <taxon>Bacteria</taxon>
        <taxon>Bacillati</taxon>
        <taxon>Actinomycetota</taxon>
        <taxon>Actinomycetes</taxon>
        <taxon>Micrococcales</taxon>
        <taxon>Microbacteriaceae</taxon>
        <taxon>Subtercola</taxon>
    </lineage>
</organism>
<keyword evidence="5" id="KW-0472">Membrane</keyword>
<dbReference type="SUPFAM" id="SSF53448">
    <property type="entry name" value="Nucleotide-diphospho-sugar transferases"/>
    <property type="match status" value="1"/>
</dbReference>
<comment type="caution">
    <text evidence="6">The sequence shown here is derived from an EMBL/GenBank/DDBJ whole genome shotgun (WGS) entry which is preliminary data.</text>
</comment>
<dbReference type="EMBL" id="QYRT01000038">
    <property type="protein sequence ID" value="TIH33030.1"/>
    <property type="molecule type" value="Genomic_DNA"/>
</dbReference>
<protein>
    <submittedName>
        <fullName evidence="6">Glycosyltransferase family 2 protein</fullName>
    </submittedName>
</protein>
<evidence type="ECO:0000256" key="1">
    <source>
        <dbReference type="ARBA" id="ARBA00006739"/>
    </source>
</evidence>
<keyword evidence="2" id="KW-0328">Glycosyltransferase</keyword>
<keyword evidence="3 6" id="KW-0808">Transferase</keyword>
<evidence type="ECO:0000256" key="5">
    <source>
        <dbReference type="SAM" id="Phobius"/>
    </source>
</evidence>
<dbReference type="OrthoDB" id="9797391at2"/>
<feature type="transmembrane region" description="Helical" evidence="5">
    <location>
        <begin position="349"/>
        <end position="375"/>
    </location>
</feature>
<keyword evidence="5" id="KW-1133">Transmembrane helix</keyword>